<name>A0ABQ9VG51_SAGOE</name>
<sequence>MGSFANTALTGLAPNAGNPSGHARPQGPRSVGPRDPLTNSPNSGASRPSRPPTWREHLGHRTHQDQQTQSTAPEPDNSKMSAPLAGATSAAPSPRLETPPPDSRTARALIGQSGVTRAPSLYVTVFPAVLGVPIVAASAAFSGHSPGVVPASGHTTQGVGGLWSRGALHLRQP</sequence>
<evidence type="ECO:0000256" key="1">
    <source>
        <dbReference type="SAM" id="MobiDB-lite"/>
    </source>
</evidence>
<dbReference type="EMBL" id="JASSZA010000006">
    <property type="protein sequence ID" value="KAK2108313.1"/>
    <property type="molecule type" value="Genomic_DNA"/>
</dbReference>
<feature type="compositionally biased region" description="Polar residues" evidence="1">
    <location>
        <begin position="37"/>
        <end position="46"/>
    </location>
</feature>
<accession>A0ABQ9VG51</accession>
<feature type="region of interest" description="Disordered" evidence="1">
    <location>
        <begin position="1"/>
        <end position="107"/>
    </location>
</feature>
<proteinExistence type="predicted"/>
<protein>
    <submittedName>
        <fullName evidence="2">Uncharacterized protein</fullName>
    </submittedName>
</protein>
<organism evidence="2 3">
    <name type="scientific">Saguinus oedipus</name>
    <name type="common">Cotton-top tamarin</name>
    <name type="synonym">Oedipomidas oedipus</name>
    <dbReference type="NCBI Taxonomy" id="9490"/>
    <lineage>
        <taxon>Eukaryota</taxon>
        <taxon>Metazoa</taxon>
        <taxon>Chordata</taxon>
        <taxon>Craniata</taxon>
        <taxon>Vertebrata</taxon>
        <taxon>Euteleostomi</taxon>
        <taxon>Mammalia</taxon>
        <taxon>Eutheria</taxon>
        <taxon>Euarchontoglires</taxon>
        <taxon>Primates</taxon>
        <taxon>Haplorrhini</taxon>
        <taxon>Platyrrhini</taxon>
        <taxon>Cebidae</taxon>
        <taxon>Callitrichinae</taxon>
        <taxon>Saguinus</taxon>
    </lineage>
</organism>
<gene>
    <name evidence="2" type="ORF">P7K49_013478</name>
</gene>
<keyword evidence="3" id="KW-1185">Reference proteome</keyword>
<evidence type="ECO:0000313" key="2">
    <source>
        <dbReference type="EMBL" id="KAK2108313.1"/>
    </source>
</evidence>
<evidence type="ECO:0000313" key="3">
    <source>
        <dbReference type="Proteomes" id="UP001266305"/>
    </source>
</evidence>
<comment type="caution">
    <text evidence="2">The sequence shown here is derived from an EMBL/GenBank/DDBJ whole genome shotgun (WGS) entry which is preliminary data.</text>
</comment>
<dbReference type="Proteomes" id="UP001266305">
    <property type="component" value="Unassembled WGS sequence"/>
</dbReference>
<reference evidence="2 3" key="1">
    <citation type="submission" date="2023-05" db="EMBL/GenBank/DDBJ databases">
        <title>B98-5 Cell Line De Novo Hybrid Assembly: An Optical Mapping Approach.</title>
        <authorList>
            <person name="Kananen K."/>
            <person name="Auerbach J.A."/>
            <person name="Kautto E."/>
            <person name="Blachly J.S."/>
        </authorList>
    </citation>
    <scope>NUCLEOTIDE SEQUENCE [LARGE SCALE GENOMIC DNA]</scope>
    <source>
        <strain evidence="2">B95-8</strain>
        <tissue evidence="2">Cell line</tissue>
    </source>
</reference>
<feature type="compositionally biased region" description="Basic and acidic residues" evidence="1">
    <location>
        <begin position="53"/>
        <end position="64"/>
    </location>
</feature>